<reference evidence="8" key="1">
    <citation type="submission" date="2018-05" db="EMBL/GenBank/DDBJ databases">
        <authorList>
            <person name="Li Y."/>
        </authorList>
    </citation>
    <scope>NUCLEOTIDE SEQUENCE [LARGE SCALE GENOMIC DNA]</scope>
    <source>
        <strain evidence="8">sk1b4</strain>
    </source>
</reference>
<dbReference type="GO" id="GO:0005737">
    <property type="term" value="C:cytoplasm"/>
    <property type="evidence" value="ECO:0007669"/>
    <property type="project" value="UniProtKB-SubCell"/>
</dbReference>
<comment type="catalytic activity">
    <reaction evidence="6">
        <text>A + NH4(+) + H2O = hydroxylamine + AH2 + H(+)</text>
        <dbReference type="Rhea" id="RHEA:22052"/>
        <dbReference type="ChEBI" id="CHEBI:13193"/>
        <dbReference type="ChEBI" id="CHEBI:15377"/>
        <dbReference type="ChEBI" id="CHEBI:15378"/>
        <dbReference type="ChEBI" id="CHEBI:15429"/>
        <dbReference type="ChEBI" id="CHEBI:17499"/>
        <dbReference type="ChEBI" id="CHEBI:28938"/>
        <dbReference type="EC" id="1.7.99.1"/>
    </reaction>
</comment>
<dbReference type="PANTHER" id="PTHR30109:SF0">
    <property type="entry name" value="HYDROXYLAMINE REDUCTASE"/>
    <property type="match status" value="1"/>
</dbReference>
<dbReference type="InterPro" id="IPR011254">
    <property type="entry name" value="Prismane-like_sf"/>
</dbReference>
<feature type="binding site" evidence="6">
    <location>
        <position position="435"/>
    </location>
    <ligand>
        <name>hybrid [4Fe-2O-2S] cluster</name>
        <dbReference type="ChEBI" id="CHEBI:60519"/>
    </ligand>
</feature>
<feature type="binding site" description="via persulfide group" evidence="6">
    <location>
        <position position="407"/>
    </location>
    <ligand>
        <name>hybrid [4Fe-2O-2S] cluster</name>
        <dbReference type="ChEBI" id="CHEBI:60519"/>
    </ligand>
</feature>
<dbReference type="InterPro" id="IPR016099">
    <property type="entry name" value="Prismane-like_a/b-sand"/>
</dbReference>
<dbReference type="InterPro" id="IPR004137">
    <property type="entry name" value="HCP/CODH"/>
</dbReference>
<feature type="modified residue" description="Cysteine persulfide" evidence="6">
    <location>
        <position position="407"/>
    </location>
</feature>
<dbReference type="PIRSF" id="PIRSF000076">
    <property type="entry name" value="HCP"/>
    <property type="match status" value="1"/>
</dbReference>
<dbReference type="NCBIfam" id="TIGR01703">
    <property type="entry name" value="hybrid_clust"/>
    <property type="match status" value="1"/>
</dbReference>
<keyword evidence="6" id="KW-0004">4Fe-4S</keyword>
<comment type="cofactor">
    <cofactor evidence="6">
        <name>[4Fe-4S] cluster</name>
        <dbReference type="ChEBI" id="CHEBI:49883"/>
    </cofactor>
    <text evidence="6">Binds 1 [4Fe-4S] cluster.</text>
</comment>
<keyword evidence="3 6" id="KW-0560">Oxidoreductase</keyword>
<proteinExistence type="inferred from homology"/>
<dbReference type="OrthoDB" id="9761526at2"/>
<keyword evidence="8" id="KW-1185">Reference proteome</keyword>
<dbReference type="SUPFAM" id="SSF56821">
    <property type="entry name" value="Prismane protein-like"/>
    <property type="match status" value="1"/>
</dbReference>
<evidence type="ECO:0000256" key="1">
    <source>
        <dbReference type="ARBA" id="ARBA00022490"/>
    </source>
</evidence>
<feature type="binding site" evidence="6">
    <location>
        <position position="25"/>
    </location>
    <ligand>
        <name>[4Fe-4S] cluster</name>
        <dbReference type="ChEBI" id="CHEBI:49883"/>
    </ligand>
</feature>
<feature type="binding site" evidence="6">
    <location>
        <position position="252"/>
    </location>
    <ligand>
        <name>hybrid [4Fe-2O-2S] cluster</name>
        <dbReference type="ChEBI" id="CHEBI:60519"/>
    </ligand>
</feature>
<dbReference type="Pfam" id="PF03063">
    <property type="entry name" value="Prismane"/>
    <property type="match status" value="1"/>
</dbReference>
<keyword evidence="2 6" id="KW-0479">Metal-binding</keyword>
<dbReference type="NCBIfam" id="NF003658">
    <property type="entry name" value="PRK05290.1"/>
    <property type="match status" value="1"/>
</dbReference>
<dbReference type="Proteomes" id="UP000245283">
    <property type="component" value="Unassembled WGS sequence"/>
</dbReference>
<comment type="caution">
    <text evidence="7">The sequence shown here is derived from an EMBL/GenBank/DDBJ whole genome shotgun (WGS) entry which is preliminary data.</text>
</comment>
<comment type="similarity">
    <text evidence="6">Belongs to the HCP family.</text>
</comment>
<keyword evidence="1 6" id="KW-0963">Cytoplasm</keyword>
<evidence type="ECO:0000256" key="2">
    <source>
        <dbReference type="ARBA" id="ARBA00022723"/>
    </source>
</evidence>
<dbReference type="Gene3D" id="3.40.50.2030">
    <property type="match status" value="2"/>
</dbReference>
<accession>A0A2V1KA28</accession>
<evidence type="ECO:0000256" key="5">
    <source>
        <dbReference type="ARBA" id="ARBA00023014"/>
    </source>
</evidence>
<dbReference type="EMBL" id="QETB01000001">
    <property type="protein sequence ID" value="PWF27325.1"/>
    <property type="molecule type" value="Genomic_DNA"/>
</dbReference>
<evidence type="ECO:0000313" key="7">
    <source>
        <dbReference type="EMBL" id="PWF27325.1"/>
    </source>
</evidence>
<dbReference type="RefSeq" id="WP_109092825.1">
    <property type="nucleotide sequence ID" value="NZ_CAMELQ010000065.1"/>
</dbReference>
<protein>
    <recommendedName>
        <fullName evidence="6">Hydroxylamine reductase</fullName>
        <ecNumber evidence="6">1.7.99.1</ecNumber>
    </recommendedName>
    <alternativeName>
        <fullName evidence="6">Hybrid-cluster protein</fullName>
        <shortName evidence="6">HCP</shortName>
    </alternativeName>
    <alternativeName>
        <fullName evidence="6">Prismane protein</fullName>
    </alternativeName>
</protein>
<evidence type="ECO:0000313" key="8">
    <source>
        <dbReference type="Proteomes" id="UP000245283"/>
    </source>
</evidence>
<comment type="function">
    <text evidence="6">Catalyzes the reduction of hydroxylamine to form NH(3) and H(2)O.</text>
</comment>
<dbReference type="GO" id="GO:0042542">
    <property type="term" value="P:response to hydrogen peroxide"/>
    <property type="evidence" value="ECO:0007669"/>
    <property type="project" value="TreeGrafter"/>
</dbReference>
<organism evidence="7 8">
    <name type="scientific">Ancrocorticia populi</name>
    <dbReference type="NCBI Taxonomy" id="2175228"/>
    <lineage>
        <taxon>Bacteria</taxon>
        <taxon>Bacillati</taxon>
        <taxon>Actinomycetota</taxon>
        <taxon>Actinomycetes</taxon>
        <taxon>Actinomycetales</taxon>
        <taxon>Actinomycetaceae</taxon>
        <taxon>Ancrocorticia</taxon>
    </lineage>
</organism>
<evidence type="ECO:0000256" key="4">
    <source>
        <dbReference type="ARBA" id="ARBA00023004"/>
    </source>
</evidence>
<keyword evidence="4 6" id="KW-0408">Iron</keyword>
<dbReference type="GO" id="GO:0046872">
    <property type="term" value="F:metal ion binding"/>
    <property type="evidence" value="ECO:0007669"/>
    <property type="project" value="UniProtKB-KW"/>
</dbReference>
<feature type="binding site" evidence="6">
    <location>
        <position position="465"/>
    </location>
    <ligand>
        <name>hybrid [4Fe-2O-2S] cluster</name>
        <dbReference type="ChEBI" id="CHEBI:60519"/>
    </ligand>
</feature>
<dbReference type="Gene3D" id="1.20.1270.20">
    <property type="match status" value="2"/>
</dbReference>
<dbReference type="FunFam" id="3.40.50.2030:FF:000002">
    <property type="entry name" value="Hydroxylamine reductase"/>
    <property type="match status" value="1"/>
</dbReference>
<evidence type="ECO:0000256" key="3">
    <source>
        <dbReference type="ARBA" id="ARBA00023002"/>
    </source>
</evidence>
<keyword evidence="5 6" id="KW-0411">Iron-sulfur</keyword>
<comment type="cofactor">
    <cofactor evidence="6">
        <name>hybrid [4Fe-2O-2S] cluster</name>
        <dbReference type="ChEBI" id="CHEBI:60519"/>
    </cofactor>
    <text evidence="6">Binds 1 hybrid [4Fe-2O-2S] cluster.</text>
</comment>
<feature type="binding site" evidence="6">
    <location>
        <position position="3"/>
    </location>
    <ligand>
        <name>[4Fe-4S] cluster</name>
        <dbReference type="ChEBI" id="CHEBI:49883"/>
    </ligand>
</feature>
<gene>
    <name evidence="6" type="primary">hcp</name>
    <name evidence="7" type="ORF">DD236_02765</name>
</gene>
<dbReference type="InterPro" id="IPR010048">
    <property type="entry name" value="Hydroxylam_reduct"/>
</dbReference>
<dbReference type="PANTHER" id="PTHR30109">
    <property type="entry name" value="HYDROXYLAMINE REDUCTASE"/>
    <property type="match status" value="1"/>
</dbReference>
<dbReference type="GO" id="GO:0050418">
    <property type="term" value="F:hydroxylamine reductase activity"/>
    <property type="evidence" value="ECO:0007669"/>
    <property type="project" value="UniProtKB-UniRule"/>
</dbReference>
<feature type="binding site" evidence="6">
    <location>
        <position position="501"/>
    </location>
    <ligand>
        <name>hybrid [4Fe-2O-2S] cluster</name>
        <dbReference type="ChEBI" id="CHEBI:60519"/>
    </ligand>
</feature>
<dbReference type="InterPro" id="IPR016100">
    <property type="entry name" value="Prismane_a-bundle"/>
</dbReference>
<feature type="binding site" evidence="6">
    <location>
        <position position="18"/>
    </location>
    <ligand>
        <name>[4Fe-4S] cluster</name>
        <dbReference type="ChEBI" id="CHEBI:49883"/>
    </ligand>
</feature>
<sequence>MFCYQCEQADRSGPIPGCSLIRGTCGKDETTSALQDLLIYQLKGVADYAAHARSVGAGDDEAAGFLAFAMFTTLTNVNFSQTRFVEFIRQADQYKTRLKESYEEAALKSGSKPEVLSGPAEFTPAATTEGLEEQAASLGILAGIDEVGPDVIGLRALNLYGLKGICAYIHHAEVMGYTDSGIYKDLEDALVYLGTDPSDIEDLLEHALGLGRTNLAVLDMLNRANSGSFGTPSPTTVRTTPVKGHAVLISGHDFPGLKALLEQTEGTGINVYTHGEMLPAHGYPELRKYPHLVGNYGGAWQDQQTDFANFPGPIIMTSNCMIEPRQAYKHHIYTNGPVGWPGVRHIADHDFSEVIRAALALPGYVSTEEAKEIPVGFGHDAVLQLSDEVLDAVHSGRLKRIFVMGGCDGASPGRNYFRDYAEAVPDEALILTMGCAKYRFNDLNFGELNLSGNVDVPRLLDVGQCNDSYSAVRIAMALADALGCEVNDLPLTMVLSWFEQKAVAVLLTLLALGIRNINLGPTLPAFLTPAAIDIVVERFGLHLIGDDPLSDLNNAMAGAAS</sequence>
<dbReference type="GO" id="GO:0051539">
    <property type="term" value="F:4 iron, 4 sulfur cluster binding"/>
    <property type="evidence" value="ECO:0007669"/>
    <property type="project" value="UniProtKB-KW"/>
</dbReference>
<evidence type="ECO:0000256" key="6">
    <source>
        <dbReference type="HAMAP-Rule" id="MF_00069"/>
    </source>
</evidence>
<feature type="binding site" evidence="6">
    <location>
        <position position="6"/>
    </location>
    <ligand>
        <name>[4Fe-4S] cluster</name>
        <dbReference type="ChEBI" id="CHEBI:49883"/>
    </ligand>
</feature>
<dbReference type="GO" id="GO:0004601">
    <property type="term" value="F:peroxidase activity"/>
    <property type="evidence" value="ECO:0007669"/>
    <property type="project" value="TreeGrafter"/>
</dbReference>
<name>A0A2V1KA28_9ACTO</name>
<comment type="subcellular location">
    <subcellularLocation>
        <location evidence="6">Cytoplasm</location>
    </subcellularLocation>
</comment>
<feature type="binding site" evidence="6">
    <location>
        <position position="499"/>
    </location>
    <ligand>
        <name>hybrid [4Fe-2O-2S] cluster</name>
        <dbReference type="ChEBI" id="CHEBI:60519"/>
    </ligand>
</feature>
<feature type="binding site" evidence="6">
    <location>
        <position position="276"/>
    </location>
    <ligand>
        <name>hybrid [4Fe-2O-2S] cluster</name>
        <dbReference type="ChEBI" id="CHEBI:60519"/>
    </ligand>
</feature>
<dbReference type="EC" id="1.7.99.1" evidence="6"/>
<dbReference type="HAMAP" id="MF_00069">
    <property type="entry name" value="Hydroxylam_reduct"/>
    <property type="match status" value="1"/>
</dbReference>
<dbReference type="AlphaFoldDB" id="A0A2V1KA28"/>
<feature type="binding site" evidence="6">
    <location>
        <position position="320"/>
    </location>
    <ligand>
        <name>hybrid [4Fe-2O-2S] cluster</name>
        <dbReference type="ChEBI" id="CHEBI:60519"/>
    </ligand>
</feature>